<evidence type="ECO:0000313" key="4">
    <source>
        <dbReference type="Proteomes" id="UP001275084"/>
    </source>
</evidence>
<keyword evidence="1" id="KW-0547">Nucleotide-binding</keyword>
<accession>A0AAJ0MJD0</accession>
<dbReference type="SUPFAM" id="SSF56059">
    <property type="entry name" value="Glutathione synthetase ATP-binding domain-like"/>
    <property type="match status" value="1"/>
</dbReference>
<evidence type="ECO:0000313" key="3">
    <source>
        <dbReference type="EMBL" id="KAK3362659.1"/>
    </source>
</evidence>
<keyword evidence="1" id="KW-0067">ATP-binding</keyword>
<dbReference type="InterPro" id="IPR011761">
    <property type="entry name" value="ATP-grasp"/>
</dbReference>
<keyword evidence="4" id="KW-1185">Reference proteome</keyword>
<gene>
    <name evidence="3" type="ORF">B0T25DRAFT_561726</name>
</gene>
<evidence type="ECO:0000256" key="1">
    <source>
        <dbReference type="PROSITE-ProRule" id="PRU00409"/>
    </source>
</evidence>
<dbReference type="Gene3D" id="3.30.470.20">
    <property type="entry name" value="ATP-grasp fold, B domain"/>
    <property type="match status" value="1"/>
</dbReference>
<reference evidence="3" key="2">
    <citation type="submission" date="2023-06" db="EMBL/GenBank/DDBJ databases">
        <authorList>
            <consortium name="Lawrence Berkeley National Laboratory"/>
            <person name="Haridas S."/>
            <person name="Hensen N."/>
            <person name="Bonometti L."/>
            <person name="Westerberg I."/>
            <person name="Brannstrom I.O."/>
            <person name="Guillou S."/>
            <person name="Cros-Aarteil S."/>
            <person name="Calhoun S."/>
            <person name="Kuo A."/>
            <person name="Mondo S."/>
            <person name="Pangilinan J."/>
            <person name="Riley R."/>
            <person name="Labutti K."/>
            <person name="Andreopoulos B."/>
            <person name="Lipzen A."/>
            <person name="Chen C."/>
            <person name="Yanf M."/>
            <person name="Daum C."/>
            <person name="Ng V."/>
            <person name="Clum A."/>
            <person name="Steindorff A."/>
            <person name="Ohm R."/>
            <person name="Martin F."/>
            <person name="Silar P."/>
            <person name="Natvig D."/>
            <person name="Lalanne C."/>
            <person name="Gautier V."/>
            <person name="Ament-Velasquez S.L."/>
            <person name="Kruys A."/>
            <person name="Hutchinson M.I."/>
            <person name="Powell A.J."/>
            <person name="Barry K."/>
            <person name="Miller A.N."/>
            <person name="Grigoriev I.V."/>
            <person name="Debuchy R."/>
            <person name="Gladieux P."/>
            <person name="Thoren M.H."/>
            <person name="Johannesson H."/>
        </authorList>
    </citation>
    <scope>NUCLEOTIDE SEQUENCE</scope>
    <source>
        <strain evidence="3">CBS 955.72</strain>
    </source>
</reference>
<dbReference type="GO" id="GO:0046872">
    <property type="term" value="F:metal ion binding"/>
    <property type="evidence" value="ECO:0007669"/>
    <property type="project" value="InterPro"/>
</dbReference>
<evidence type="ECO:0000259" key="2">
    <source>
        <dbReference type="PROSITE" id="PS50975"/>
    </source>
</evidence>
<reference evidence="3" key="1">
    <citation type="journal article" date="2023" name="Mol. Phylogenet. Evol.">
        <title>Genome-scale phylogeny and comparative genomics of the fungal order Sordariales.</title>
        <authorList>
            <person name="Hensen N."/>
            <person name="Bonometti L."/>
            <person name="Westerberg I."/>
            <person name="Brannstrom I.O."/>
            <person name="Guillou S."/>
            <person name="Cros-Aarteil S."/>
            <person name="Calhoun S."/>
            <person name="Haridas S."/>
            <person name="Kuo A."/>
            <person name="Mondo S."/>
            <person name="Pangilinan J."/>
            <person name="Riley R."/>
            <person name="LaButti K."/>
            <person name="Andreopoulos B."/>
            <person name="Lipzen A."/>
            <person name="Chen C."/>
            <person name="Yan M."/>
            <person name="Daum C."/>
            <person name="Ng V."/>
            <person name="Clum A."/>
            <person name="Steindorff A."/>
            <person name="Ohm R.A."/>
            <person name="Martin F."/>
            <person name="Silar P."/>
            <person name="Natvig D.O."/>
            <person name="Lalanne C."/>
            <person name="Gautier V."/>
            <person name="Ament-Velasquez S.L."/>
            <person name="Kruys A."/>
            <person name="Hutchinson M.I."/>
            <person name="Powell A.J."/>
            <person name="Barry K."/>
            <person name="Miller A.N."/>
            <person name="Grigoriev I.V."/>
            <person name="Debuchy R."/>
            <person name="Gladieux P."/>
            <person name="Hiltunen Thoren M."/>
            <person name="Johannesson H."/>
        </authorList>
    </citation>
    <scope>NUCLEOTIDE SEQUENCE</scope>
    <source>
        <strain evidence="3">CBS 955.72</strain>
    </source>
</reference>
<dbReference type="AlphaFoldDB" id="A0AAJ0MJD0"/>
<comment type="caution">
    <text evidence="3">The sequence shown here is derived from an EMBL/GenBank/DDBJ whole genome shotgun (WGS) entry which is preliminary data.</text>
</comment>
<dbReference type="Proteomes" id="UP001275084">
    <property type="component" value="Unassembled WGS sequence"/>
</dbReference>
<sequence length="153" mass="17128">MNFRRPHAVIPTRDMVLAASADNRTPEFGVAAPCFKSLCRLTDKVTTARTLLELELPQPEFVTFNSAEEMLSYPTASLPFPVVIKEPFSNDGSHIYLAKTSWQYTQWVSLMSQDRLGEIFERPGCVGSVLVQKFVEGTFRSVQGIFDQGHLVA</sequence>
<protein>
    <recommendedName>
        <fullName evidence="2">ATP-grasp domain-containing protein</fullName>
    </recommendedName>
</protein>
<name>A0AAJ0MJD0_9PEZI</name>
<dbReference type="EMBL" id="JAUIQD010000001">
    <property type="protein sequence ID" value="KAK3362659.1"/>
    <property type="molecule type" value="Genomic_DNA"/>
</dbReference>
<dbReference type="GO" id="GO:0005524">
    <property type="term" value="F:ATP binding"/>
    <property type="evidence" value="ECO:0007669"/>
    <property type="project" value="UniProtKB-UniRule"/>
</dbReference>
<organism evidence="3 4">
    <name type="scientific">Lasiosphaeria hispida</name>
    <dbReference type="NCBI Taxonomy" id="260671"/>
    <lineage>
        <taxon>Eukaryota</taxon>
        <taxon>Fungi</taxon>
        <taxon>Dikarya</taxon>
        <taxon>Ascomycota</taxon>
        <taxon>Pezizomycotina</taxon>
        <taxon>Sordariomycetes</taxon>
        <taxon>Sordariomycetidae</taxon>
        <taxon>Sordariales</taxon>
        <taxon>Lasiosphaeriaceae</taxon>
        <taxon>Lasiosphaeria</taxon>
    </lineage>
</organism>
<proteinExistence type="predicted"/>
<dbReference type="PROSITE" id="PS50975">
    <property type="entry name" value="ATP_GRASP"/>
    <property type="match status" value="1"/>
</dbReference>
<feature type="domain" description="ATP-grasp" evidence="2">
    <location>
        <begin position="48"/>
        <end position="100"/>
    </location>
</feature>